<comment type="function">
    <text evidence="6">Methylates ribosomal protein L11.</text>
</comment>
<dbReference type="GO" id="GO:0032259">
    <property type="term" value="P:methylation"/>
    <property type="evidence" value="ECO:0007669"/>
    <property type="project" value="UniProtKB-KW"/>
</dbReference>
<dbReference type="PANTHER" id="PTHR43648:SF1">
    <property type="entry name" value="ELECTRON TRANSFER FLAVOPROTEIN BETA SUBUNIT LYSINE METHYLTRANSFERASE"/>
    <property type="match status" value="1"/>
</dbReference>
<dbReference type="Pfam" id="PF06325">
    <property type="entry name" value="PrmA"/>
    <property type="match status" value="1"/>
</dbReference>
<evidence type="ECO:0000256" key="2">
    <source>
        <dbReference type="ARBA" id="ARBA00022490"/>
    </source>
</evidence>
<dbReference type="GO" id="GO:0005840">
    <property type="term" value="C:ribosome"/>
    <property type="evidence" value="ECO:0007669"/>
    <property type="project" value="UniProtKB-KW"/>
</dbReference>
<evidence type="ECO:0000313" key="8">
    <source>
        <dbReference type="Proteomes" id="UP001482513"/>
    </source>
</evidence>
<evidence type="ECO:0000313" key="7">
    <source>
        <dbReference type="EMBL" id="MEP0948873.1"/>
    </source>
</evidence>
<dbReference type="CDD" id="cd02440">
    <property type="entry name" value="AdoMet_MTases"/>
    <property type="match status" value="1"/>
</dbReference>
<reference evidence="7 8" key="1">
    <citation type="submission" date="2022-04" db="EMBL/GenBank/DDBJ databases">
        <title>Positive selection, recombination, and allopatry shape intraspecific diversity of widespread and dominant cyanobacteria.</title>
        <authorList>
            <person name="Wei J."/>
            <person name="Shu W."/>
            <person name="Hu C."/>
        </authorList>
    </citation>
    <scope>NUCLEOTIDE SEQUENCE [LARGE SCALE GENOMIC DNA]</scope>
    <source>
        <strain evidence="7 8">DQ-A4</strain>
    </source>
</reference>
<dbReference type="RefSeq" id="WP_199325511.1">
    <property type="nucleotide sequence ID" value="NZ_JAMPKX010000009.1"/>
</dbReference>
<name>A0ABV0KA93_9CYAN</name>
<keyword evidence="7" id="KW-0687">Ribonucleoprotein</keyword>
<keyword evidence="7" id="KW-0689">Ribosomal protein</keyword>
<comment type="caution">
    <text evidence="7">The sequence shown here is derived from an EMBL/GenBank/DDBJ whole genome shotgun (WGS) entry which is preliminary data.</text>
</comment>
<keyword evidence="5 6" id="KW-0949">S-adenosyl-L-methionine</keyword>
<dbReference type="Gene3D" id="3.40.50.150">
    <property type="entry name" value="Vaccinia Virus protein VP39"/>
    <property type="match status" value="1"/>
</dbReference>
<dbReference type="InterPro" id="IPR050078">
    <property type="entry name" value="Ribosomal_L11_MeTrfase_PrmA"/>
</dbReference>
<dbReference type="PANTHER" id="PTHR43648">
    <property type="entry name" value="ELECTRON TRANSFER FLAVOPROTEIN BETA SUBUNIT LYSINE METHYLTRANSFERASE"/>
    <property type="match status" value="1"/>
</dbReference>
<dbReference type="GO" id="GO:0008168">
    <property type="term" value="F:methyltransferase activity"/>
    <property type="evidence" value="ECO:0007669"/>
    <property type="project" value="UniProtKB-KW"/>
</dbReference>
<dbReference type="PIRSF" id="PIRSF000401">
    <property type="entry name" value="RPL11_MTase"/>
    <property type="match status" value="1"/>
</dbReference>
<dbReference type="SUPFAM" id="SSF53335">
    <property type="entry name" value="S-adenosyl-L-methionine-dependent methyltransferases"/>
    <property type="match status" value="1"/>
</dbReference>
<feature type="binding site" evidence="6">
    <location>
        <position position="141"/>
    </location>
    <ligand>
        <name>S-adenosyl-L-methionine</name>
        <dbReference type="ChEBI" id="CHEBI:59789"/>
    </ligand>
</feature>
<sequence>MAVVNTWWEVKVLCDPSLEDTVFWRFDSFGSQGTSTQQRGSSCVVQAYFPQHRLELLDLSAMALLIKQDALCNNLVLPRISWQLIDEEDWSKSWKDHWKPEPIGDRFLITPAWLEPPADNQRLVLRLDPGVAFGTGNHPTTQLCLESLEMRLTYEKTDVTIADIGCGSGILSIGALLLGARRAYAADTDDLAIHSAVGNRTLNGLTEEQLPLLHGSLDTIAQAIDAPVDGIVCNILAEVIMDLIPQMHTIVTPDGWGILSGILLDQSKLVADTLEQHGWVVATLWRRQEWCCLNVRRSPA</sequence>
<feature type="binding site" evidence="6">
    <location>
        <position position="234"/>
    </location>
    <ligand>
        <name>S-adenosyl-L-methionine</name>
        <dbReference type="ChEBI" id="CHEBI:59789"/>
    </ligand>
</feature>
<dbReference type="InterPro" id="IPR004498">
    <property type="entry name" value="Ribosomal_PrmA_MeTrfase"/>
</dbReference>
<comment type="subcellular location">
    <subcellularLocation>
        <location evidence="6">Cytoplasm</location>
    </subcellularLocation>
</comment>
<keyword evidence="3 6" id="KW-0489">Methyltransferase</keyword>
<dbReference type="EC" id="2.1.1.-" evidence="6"/>
<keyword evidence="4 6" id="KW-0808">Transferase</keyword>
<organism evidence="7 8">
    <name type="scientific">Leptolyngbya subtilissima DQ-A4</name>
    <dbReference type="NCBI Taxonomy" id="2933933"/>
    <lineage>
        <taxon>Bacteria</taxon>
        <taxon>Bacillati</taxon>
        <taxon>Cyanobacteriota</taxon>
        <taxon>Cyanophyceae</taxon>
        <taxon>Leptolyngbyales</taxon>
        <taxon>Leptolyngbyaceae</taxon>
        <taxon>Leptolyngbya group</taxon>
        <taxon>Leptolyngbya</taxon>
    </lineage>
</organism>
<feature type="binding site" evidence="6">
    <location>
        <position position="187"/>
    </location>
    <ligand>
        <name>S-adenosyl-L-methionine</name>
        <dbReference type="ChEBI" id="CHEBI:59789"/>
    </ligand>
</feature>
<protein>
    <recommendedName>
        <fullName evidence="6">Ribosomal protein L11 methyltransferase</fullName>
        <shortName evidence="6">L11 Mtase</shortName>
        <ecNumber evidence="6">2.1.1.-</ecNumber>
    </recommendedName>
</protein>
<evidence type="ECO:0000256" key="4">
    <source>
        <dbReference type="ARBA" id="ARBA00022679"/>
    </source>
</evidence>
<proteinExistence type="inferred from homology"/>
<evidence type="ECO:0000256" key="6">
    <source>
        <dbReference type="HAMAP-Rule" id="MF_00735"/>
    </source>
</evidence>
<accession>A0ABV0KA93</accession>
<comment type="catalytic activity">
    <reaction evidence="6">
        <text>L-lysyl-[protein] + 3 S-adenosyl-L-methionine = N(6),N(6),N(6)-trimethyl-L-lysyl-[protein] + 3 S-adenosyl-L-homocysteine + 3 H(+)</text>
        <dbReference type="Rhea" id="RHEA:54192"/>
        <dbReference type="Rhea" id="RHEA-COMP:9752"/>
        <dbReference type="Rhea" id="RHEA-COMP:13826"/>
        <dbReference type="ChEBI" id="CHEBI:15378"/>
        <dbReference type="ChEBI" id="CHEBI:29969"/>
        <dbReference type="ChEBI" id="CHEBI:57856"/>
        <dbReference type="ChEBI" id="CHEBI:59789"/>
        <dbReference type="ChEBI" id="CHEBI:61961"/>
    </reaction>
</comment>
<feature type="binding site" evidence="6">
    <location>
        <position position="165"/>
    </location>
    <ligand>
        <name>S-adenosyl-L-methionine</name>
        <dbReference type="ChEBI" id="CHEBI:59789"/>
    </ligand>
</feature>
<evidence type="ECO:0000256" key="3">
    <source>
        <dbReference type="ARBA" id="ARBA00022603"/>
    </source>
</evidence>
<evidence type="ECO:0000256" key="1">
    <source>
        <dbReference type="ARBA" id="ARBA00009741"/>
    </source>
</evidence>
<gene>
    <name evidence="6 7" type="primary">prmA</name>
    <name evidence="7" type="ORF">NC992_18465</name>
</gene>
<keyword evidence="2 6" id="KW-0963">Cytoplasm</keyword>
<dbReference type="EMBL" id="JAMPKX010000009">
    <property type="protein sequence ID" value="MEP0948873.1"/>
    <property type="molecule type" value="Genomic_DNA"/>
</dbReference>
<comment type="similarity">
    <text evidence="1 6">Belongs to the methyltransferase superfamily. PrmA family.</text>
</comment>
<dbReference type="Proteomes" id="UP001482513">
    <property type="component" value="Unassembled WGS sequence"/>
</dbReference>
<dbReference type="HAMAP" id="MF_00735">
    <property type="entry name" value="Methyltr_PrmA"/>
    <property type="match status" value="1"/>
</dbReference>
<dbReference type="NCBIfam" id="TIGR00406">
    <property type="entry name" value="prmA"/>
    <property type="match status" value="1"/>
</dbReference>
<keyword evidence="8" id="KW-1185">Reference proteome</keyword>
<evidence type="ECO:0000256" key="5">
    <source>
        <dbReference type="ARBA" id="ARBA00022691"/>
    </source>
</evidence>
<dbReference type="InterPro" id="IPR029063">
    <property type="entry name" value="SAM-dependent_MTases_sf"/>
</dbReference>